<evidence type="ECO:0000313" key="2">
    <source>
        <dbReference type="EMBL" id="CAD7662520.1"/>
    </source>
</evidence>
<dbReference type="AlphaFoldDB" id="A0A7R9MNY4"/>
<dbReference type="EMBL" id="CAJPVJ010028179">
    <property type="protein sequence ID" value="CAG2179656.1"/>
    <property type="molecule type" value="Genomic_DNA"/>
</dbReference>
<comment type="similarity">
    <text evidence="1">Belongs to the dynein light chain Tctex-type family.</text>
</comment>
<dbReference type="Pfam" id="PF03645">
    <property type="entry name" value="Tctex-1"/>
    <property type="match status" value="1"/>
</dbReference>
<dbReference type="Proteomes" id="UP000728032">
    <property type="component" value="Unassembled WGS sequence"/>
</dbReference>
<dbReference type="Gene3D" id="3.30.1140.40">
    <property type="entry name" value="Tctex-1"/>
    <property type="match status" value="1"/>
</dbReference>
<dbReference type="CDD" id="cd21459">
    <property type="entry name" value="DLC-like_TCTEX1D2"/>
    <property type="match status" value="1"/>
</dbReference>
<name>A0A7R9MNY4_9ACAR</name>
<dbReference type="OrthoDB" id="10260741at2759"/>
<keyword evidence="3" id="KW-1185">Reference proteome</keyword>
<dbReference type="PANTHER" id="PTHR21255:SF7">
    <property type="entry name" value="DYNEIN LIGHT CHAIN TCTEX-TYPE PROTEIN 2B"/>
    <property type="match status" value="1"/>
</dbReference>
<proteinExistence type="inferred from homology"/>
<dbReference type="InterPro" id="IPR005334">
    <property type="entry name" value="Tctex-1-like"/>
</dbReference>
<dbReference type="PANTHER" id="PTHR21255">
    <property type="entry name" value="T-COMPLEX-ASSOCIATED-TESTIS-EXPRESSED 1/ DYNEIN LIGHT CHAIN"/>
    <property type="match status" value="1"/>
</dbReference>
<gene>
    <name evidence="2" type="ORF">ONB1V03_LOCUS19080</name>
</gene>
<protein>
    <submittedName>
        <fullName evidence="2">Uncharacterized protein</fullName>
    </submittedName>
</protein>
<dbReference type="InterPro" id="IPR038586">
    <property type="entry name" value="Tctex-1-like_sf"/>
</dbReference>
<evidence type="ECO:0000256" key="1">
    <source>
        <dbReference type="ARBA" id="ARBA00005361"/>
    </source>
</evidence>
<evidence type="ECO:0000313" key="3">
    <source>
        <dbReference type="Proteomes" id="UP000728032"/>
    </source>
</evidence>
<reference evidence="2" key="1">
    <citation type="submission" date="2020-11" db="EMBL/GenBank/DDBJ databases">
        <authorList>
            <person name="Tran Van P."/>
        </authorList>
    </citation>
    <scope>NUCLEOTIDE SEQUENCE</scope>
</reference>
<dbReference type="GO" id="GO:0005737">
    <property type="term" value="C:cytoplasm"/>
    <property type="evidence" value="ECO:0007669"/>
    <property type="project" value="TreeGrafter"/>
</dbReference>
<dbReference type="GO" id="GO:0045505">
    <property type="term" value="F:dynein intermediate chain binding"/>
    <property type="evidence" value="ECO:0007669"/>
    <property type="project" value="TreeGrafter"/>
</dbReference>
<sequence>MSKFTFGSYNIRPAPENKFKANDVKKHIKYKLNEELRDKEYNEKELPILTNHLTSVLLQYLKDLNLEKYKFMVSVIIAEQRGQGLKMTSECYWDSDTDYYVTETIVTDSLRCDIFK</sequence>
<dbReference type="EMBL" id="OC943004">
    <property type="protein sequence ID" value="CAD7662520.1"/>
    <property type="molecule type" value="Genomic_DNA"/>
</dbReference>
<accession>A0A7R9MNY4</accession>
<dbReference type="GO" id="GO:0005868">
    <property type="term" value="C:cytoplasmic dynein complex"/>
    <property type="evidence" value="ECO:0007669"/>
    <property type="project" value="TreeGrafter"/>
</dbReference>
<dbReference type="GO" id="GO:0007018">
    <property type="term" value="P:microtubule-based movement"/>
    <property type="evidence" value="ECO:0007669"/>
    <property type="project" value="TreeGrafter"/>
</dbReference>
<organism evidence="2">
    <name type="scientific">Oppiella nova</name>
    <dbReference type="NCBI Taxonomy" id="334625"/>
    <lineage>
        <taxon>Eukaryota</taxon>
        <taxon>Metazoa</taxon>
        <taxon>Ecdysozoa</taxon>
        <taxon>Arthropoda</taxon>
        <taxon>Chelicerata</taxon>
        <taxon>Arachnida</taxon>
        <taxon>Acari</taxon>
        <taxon>Acariformes</taxon>
        <taxon>Sarcoptiformes</taxon>
        <taxon>Oribatida</taxon>
        <taxon>Brachypylina</taxon>
        <taxon>Oppioidea</taxon>
        <taxon>Oppiidae</taxon>
        <taxon>Oppiella</taxon>
    </lineage>
</organism>